<dbReference type="InterPro" id="IPR014030">
    <property type="entry name" value="Ketoacyl_synth_N"/>
</dbReference>
<proteinExistence type="predicted"/>
<dbReference type="InterPro" id="IPR014031">
    <property type="entry name" value="Ketoacyl_synth_C"/>
</dbReference>
<dbReference type="InterPro" id="IPR020841">
    <property type="entry name" value="PKS_Beta-ketoAc_synthase_dom"/>
</dbReference>
<dbReference type="PROSITE" id="PS52004">
    <property type="entry name" value="KS3_2"/>
    <property type="match status" value="1"/>
</dbReference>
<organism evidence="2 3">
    <name type="scientific">Henosepilachna vigintioctopunctata</name>
    <dbReference type="NCBI Taxonomy" id="420089"/>
    <lineage>
        <taxon>Eukaryota</taxon>
        <taxon>Metazoa</taxon>
        <taxon>Ecdysozoa</taxon>
        <taxon>Arthropoda</taxon>
        <taxon>Hexapoda</taxon>
        <taxon>Insecta</taxon>
        <taxon>Pterygota</taxon>
        <taxon>Neoptera</taxon>
        <taxon>Endopterygota</taxon>
        <taxon>Coleoptera</taxon>
        <taxon>Polyphaga</taxon>
        <taxon>Cucujiformia</taxon>
        <taxon>Coccinelloidea</taxon>
        <taxon>Coccinellidae</taxon>
        <taxon>Epilachninae</taxon>
        <taxon>Epilachnini</taxon>
        <taxon>Henosepilachna</taxon>
    </lineage>
</organism>
<dbReference type="PANTHER" id="PTHR43775">
    <property type="entry name" value="FATTY ACID SYNTHASE"/>
    <property type="match status" value="1"/>
</dbReference>
<evidence type="ECO:0000313" key="3">
    <source>
        <dbReference type="Proteomes" id="UP001431783"/>
    </source>
</evidence>
<dbReference type="SMART" id="SM00825">
    <property type="entry name" value="PKS_KS"/>
    <property type="match status" value="1"/>
</dbReference>
<dbReference type="Pfam" id="PF02801">
    <property type="entry name" value="Ketoacyl-synt_C"/>
    <property type="match status" value="1"/>
</dbReference>
<dbReference type="InterPro" id="IPR050091">
    <property type="entry name" value="PKS_NRPS_Biosynth_Enz"/>
</dbReference>
<dbReference type="InterPro" id="IPR016039">
    <property type="entry name" value="Thiolase-like"/>
</dbReference>
<dbReference type="CDD" id="cd00833">
    <property type="entry name" value="PKS"/>
    <property type="match status" value="1"/>
</dbReference>
<name>A0AAW1UL28_9CUCU</name>
<dbReference type="Gene3D" id="3.40.47.10">
    <property type="match status" value="1"/>
</dbReference>
<dbReference type="InterPro" id="IPR032821">
    <property type="entry name" value="PKS_assoc"/>
</dbReference>
<dbReference type="EMBL" id="JARQZJ010000092">
    <property type="protein sequence ID" value="KAK9884291.1"/>
    <property type="molecule type" value="Genomic_DNA"/>
</dbReference>
<comment type="caution">
    <text evidence="2">The sequence shown here is derived from an EMBL/GenBank/DDBJ whole genome shotgun (WGS) entry which is preliminary data.</text>
</comment>
<dbReference type="SUPFAM" id="SSF52151">
    <property type="entry name" value="FabD/lysophospholipase-like"/>
    <property type="match status" value="1"/>
</dbReference>
<dbReference type="InterPro" id="IPR016035">
    <property type="entry name" value="Acyl_Trfase/lysoPLipase"/>
</dbReference>
<evidence type="ECO:0000313" key="2">
    <source>
        <dbReference type="EMBL" id="KAK9884291.1"/>
    </source>
</evidence>
<dbReference type="InterPro" id="IPR001227">
    <property type="entry name" value="Ac_transferase_dom_sf"/>
</dbReference>
<dbReference type="Pfam" id="PF00109">
    <property type="entry name" value="ketoacyl-synt"/>
    <property type="match status" value="1"/>
</dbReference>
<dbReference type="SUPFAM" id="SSF53901">
    <property type="entry name" value="Thiolase-like"/>
    <property type="match status" value="1"/>
</dbReference>
<dbReference type="PANTHER" id="PTHR43775:SF23">
    <property type="entry name" value="FATTY ACID SYNTHASE 3"/>
    <property type="match status" value="1"/>
</dbReference>
<dbReference type="GO" id="GO:0006633">
    <property type="term" value="P:fatty acid biosynthetic process"/>
    <property type="evidence" value="ECO:0007669"/>
    <property type="project" value="TreeGrafter"/>
</dbReference>
<dbReference type="Pfam" id="PF00698">
    <property type="entry name" value="Acyl_transf_1"/>
    <property type="match status" value="1"/>
</dbReference>
<dbReference type="Proteomes" id="UP001431783">
    <property type="component" value="Unassembled WGS sequence"/>
</dbReference>
<accession>A0AAW1UL28</accession>
<keyword evidence="3" id="KW-1185">Reference proteome</keyword>
<reference evidence="2 3" key="1">
    <citation type="submission" date="2023-03" db="EMBL/GenBank/DDBJ databases">
        <title>Genome insight into feeding habits of ladybird beetles.</title>
        <authorList>
            <person name="Li H.-S."/>
            <person name="Huang Y.-H."/>
            <person name="Pang H."/>
        </authorList>
    </citation>
    <scope>NUCLEOTIDE SEQUENCE [LARGE SCALE GENOMIC DNA]</scope>
    <source>
        <strain evidence="2">SYSU_2023b</strain>
        <tissue evidence="2">Whole body</tissue>
    </source>
</reference>
<dbReference type="GO" id="GO:0004312">
    <property type="term" value="F:fatty acid synthase activity"/>
    <property type="evidence" value="ECO:0007669"/>
    <property type="project" value="TreeGrafter"/>
</dbReference>
<dbReference type="Gene3D" id="3.30.70.3290">
    <property type="match status" value="1"/>
</dbReference>
<feature type="domain" description="Ketosynthase family 3 (KS3)" evidence="1">
    <location>
        <begin position="1"/>
        <end position="227"/>
    </location>
</feature>
<dbReference type="SMART" id="SM00827">
    <property type="entry name" value="PKS_AT"/>
    <property type="match status" value="1"/>
</dbReference>
<dbReference type="Pfam" id="PF16197">
    <property type="entry name" value="KAsynt_C_assoc"/>
    <property type="match status" value="1"/>
</dbReference>
<evidence type="ECO:0000259" key="1">
    <source>
        <dbReference type="PROSITE" id="PS52004"/>
    </source>
</evidence>
<sequence length="589" mass="65540">MALVGGTNLVLHPFVSLQFARLGVLSQDGCCKSFDNAGNGYARSEAITCILLQKTKDCRRIYAKIVHAKTNCDGYKEQGITFPSGDTQKRLLQEFYLECGVDPRSLSFLEAHGTGTIVGDPEEVNAMDEIFCTDRETPLLIGSVKSNIGHTEPASGLCSITKCVIGLEEGIIPPNINFNKPREGVKALEEGRIKVVSEKMPFEDDRGLVGVNSFGFGGGNCHILLKWNEKCKVNNGTPRDDLPRLVCVSGRTPEAITSLTDDVNSRKLDAEHVQLLHEIFKRNIEGHNHRGYTIISKSGEIKSSQREFLADNPSYILAFGNFEDRWRNLCQDLFVIPVFAAAIERIQNILIKKNVNITEVIHGSQSLKDCTVFHHVLGNIALQIGIIDILKELQVEPDVIVGYALGELSCAYFDGSLTLEQIVLASYEIGIHLQEVKSKSIYVVKADYTQLRKVLPPFVEIIWRNTSDSVTISGELQITKEFVSKLRNEGIEVVEIGVTDVNFHSKDIAYIEQAILPKLKKIIVKPKQRSTKWISASTERTATAEYFVKALQSEVQFQDLSLLKSKNPVVLEIGFGTFSKLFELAPRRL</sequence>
<protein>
    <recommendedName>
        <fullName evidence="1">Ketosynthase family 3 (KS3) domain-containing protein</fullName>
    </recommendedName>
</protein>
<dbReference type="InterPro" id="IPR014043">
    <property type="entry name" value="Acyl_transferase_dom"/>
</dbReference>
<gene>
    <name evidence="2" type="ORF">WA026_005243</name>
</gene>
<dbReference type="Gene3D" id="3.40.366.10">
    <property type="entry name" value="Malonyl-Coenzyme A Acyl Carrier Protein, domain 2"/>
    <property type="match status" value="1"/>
</dbReference>
<dbReference type="AlphaFoldDB" id="A0AAW1UL28"/>